<sequence length="125" mass="13806">MLRPPFRGRNGAAQMFAHSALMEVPLQCLRLHNPSMSEVAEVNKSTLGAFAFTDAELPCFVEKNSEGGGAEDAVLREEHGGGRRWEQRGLKRSNFSEALRTFRASSLLVPCCCRFSITGRTLTEC</sequence>
<dbReference type="OrthoDB" id="1896065at2759"/>
<dbReference type="EMBL" id="CP097503">
    <property type="protein sequence ID" value="URD81918.1"/>
    <property type="molecule type" value="Genomic_DNA"/>
</dbReference>
<dbReference type="EMBL" id="CP097503">
    <property type="protein sequence ID" value="URD81920.1"/>
    <property type="molecule type" value="Genomic_DNA"/>
</dbReference>
<gene>
    <name evidence="1" type="ORF">MUK42_02880</name>
</gene>
<keyword evidence="2" id="KW-1185">Reference proteome</keyword>
<dbReference type="AlphaFoldDB" id="A0A9E7EU75"/>
<accession>A0A9E7EU75</accession>
<evidence type="ECO:0000313" key="1">
    <source>
        <dbReference type="EMBL" id="URD81918.1"/>
    </source>
</evidence>
<evidence type="ECO:0000313" key="2">
    <source>
        <dbReference type="Proteomes" id="UP001055439"/>
    </source>
</evidence>
<reference evidence="1" key="1">
    <citation type="submission" date="2022-05" db="EMBL/GenBank/DDBJ databases">
        <title>The Musa troglodytarum L. genome provides insights into the mechanism of non-climacteric behaviour and enrichment of carotenoids.</title>
        <authorList>
            <person name="Wang J."/>
        </authorList>
    </citation>
    <scope>NUCLEOTIDE SEQUENCE</scope>
    <source>
        <tissue evidence="1">Leaf</tissue>
    </source>
</reference>
<name>A0A9E7EU75_9LILI</name>
<protein>
    <submittedName>
        <fullName evidence="1">Uncharacterized protein</fullName>
    </submittedName>
</protein>
<dbReference type="Proteomes" id="UP001055439">
    <property type="component" value="Chromosome 10"/>
</dbReference>
<proteinExistence type="predicted"/>
<organism evidence="1 2">
    <name type="scientific">Musa troglodytarum</name>
    <name type="common">fe'i banana</name>
    <dbReference type="NCBI Taxonomy" id="320322"/>
    <lineage>
        <taxon>Eukaryota</taxon>
        <taxon>Viridiplantae</taxon>
        <taxon>Streptophyta</taxon>
        <taxon>Embryophyta</taxon>
        <taxon>Tracheophyta</taxon>
        <taxon>Spermatophyta</taxon>
        <taxon>Magnoliopsida</taxon>
        <taxon>Liliopsida</taxon>
        <taxon>Zingiberales</taxon>
        <taxon>Musaceae</taxon>
        <taxon>Musa</taxon>
    </lineage>
</organism>